<dbReference type="InterPro" id="IPR018480">
    <property type="entry name" value="PNAcMuramoyl-5peptid_Trfase_CS"/>
</dbReference>
<evidence type="ECO:0000256" key="3">
    <source>
        <dbReference type="ARBA" id="ARBA00022679"/>
    </source>
</evidence>
<feature type="transmembrane region" description="Helical" evidence="8">
    <location>
        <begin position="214"/>
        <end position="232"/>
    </location>
</feature>
<feature type="transmembrane region" description="Helical" evidence="8">
    <location>
        <begin position="164"/>
        <end position="183"/>
    </location>
</feature>
<dbReference type="PANTHER" id="PTHR22926">
    <property type="entry name" value="PHOSPHO-N-ACETYLMURAMOYL-PENTAPEPTIDE-TRANSFERASE"/>
    <property type="match status" value="1"/>
</dbReference>
<dbReference type="GO" id="GO:0046872">
    <property type="term" value="F:metal ion binding"/>
    <property type="evidence" value="ECO:0007669"/>
    <property type="project" value="UniProtKB-KW"/>
</dbReference>
<evidence type="ECO:0000256" key="4">
    <source>
        <dbReference type="ARBA" id="ARBA00022692"/>
    </source>
</evidence>
<dbReference type="CDD" id="cd06853">
    <property type="entry name" value="GT_WecA_like"/>
    <property type="match status" value="1"/>
</dbReference>
<feature type="binding site" evidence="7">
    <location>
        <position position="156"/>
    </location>
    <ligand>
        <name>Mg(2+)</name>
        <dbReference type="ChEBI" id="CHEBI:18420"/>
    </ligand>
</feature>
<name>A0A2I0R018_9FLAO</name>
<dbReference type="AlphaFoldDB" id="A0A2I0R018"/>
<proteinExistence type="predicted"/>
<feature type="transmembrane region" description="Helical" evidence="8">
    <location>
        <begin position="306"/>
        <end position="323"/>
    </location>
</feature>
<dbReference type="InterPro" id="IPR000715">
    <property type="entry name" value="Glycosyl_transferase_4"/>
</dbReference>
<feature type="transmembrane region" description="Helical" evidence="8">
    <location>
        <begin position="252"/>
        <end position="272"/>
    </location>
</feature>
<evidence type="ECO:0000256" key="8">
    <source>
        <dbReference type="SAM" id="Phobius"/>
    </source>
</evidence>
<evidence type="ECO:0000256" key="1">
    <source>
        <dbReference type="ARBA" id="ARBA00004651"/>
    </source>
</evidence>
<dbReference type="PROSITE" id="PS01348">
    <property type="entry name" value="MRAY_2"/>
    <property type="match status" value="1"/>
</dbReference>
<evidence type="ECO:0000313" key="9">
    <source>
        <dbReference type="EMBL" id="PKR79934.1"/>
    </source>
</evidence>
<dbReference type="GO" id="GO:0016780">
    <property type="term" value="F:phosphotransferase activity, for other substituted phosphate groups"/>
    <property type="evidence" value="ECO:0007669"/>
    <property type="project" value="InterPro"/>
</dbReference>
<comment type="cofactor">
    <cofactor evidence="7">
        <name>Mg(2+)</name>
        <dbReference type="ChEBI" id="CHEBI:18420"/>
    </cofactor>
</comment>
<keyword evidence="5 8" id="KW-1133">Transmembrane helix</keyword>
<evidence type="ECO:0000256" key="7">
    <source>
        <dbReference type="PIRSR" id="PIRSR600715-1"/>
    </source>
</evidence>
<keyword evidence="7" id="KW-0479">Metal-binding</keyword>
<keyword evidence="3 9" id="KW-0808">Transferase</keyword>
<dbReference type="GO" id="GO:0071555">
    <property type="term" value="P:cell wall organization"/>
    <property type="evidence" value="ECO:0007669"/>
    <property type="project" value="TreeGrafter"/>
</dbReference>
<dbReference type="EMBL" id="PJNI01000016">
    <property type="protein sequence ID" value="PKR79934.1"/>
    <property type="molecule type" value="Genomic_DNA"/>
</dbReference>
<feature type="transmembrane region" description="Helical" evidence="8">
    <location>
        <begin position="48"/>
        <end position="68"/>
    </location>
</feature>
<accession>A0A2I0R018</accession>
<feature type="binding site" evidence="7">
    <location>
        <position position="217"/>
    </location>
    <ligand>
        <name>Mg(2+)</name>
        <dbReference type="ChEBI" id="CHEBI:18420"/>
    </ligand>
</feature>
<dbReference type="GO" id="GO:0044038">
    <property type="term" value="P:cell wall macromolecule biosynthetic process"/>
    <property type="evidence" value="ECO:0007669"/>
    <property type="project" value="TreeGrafter"/>
</dbReference>
<dbReference type="GO" id="GO:0009103">
    <property type="term" value="P:lipopolysaccharide biosynthetic process"/>
    <property type="evidence" value="ECO:0007669"/>
    <property type="project" value="TreeGrafter"/>
</dbReference>
<dbReference type="OrthoDB" id="9783652at2"/>
<feature type="transmembrane region" description="Helical" evidence="8">
    <location>
        <begin position="329"/>
        <end position="349"/>
    </location>
</feature>
<evidence type="ECO:0000256" key="5">
    <source>
        <dbReference type="ARBA" id="ARBA00022989"/>
    </source>
</evidence>
<keyword evidence="10" id="KW-1185">Reference proteome</keyword>
<comment type="subcellular location">
    <subcellularLocation>
        <location evidence="1">Cell membrane</location>
        <topology evidence="1">Multi-pass membrane protein</topology>
    </subcellularLocation>
</comment>
<feature type="transmembrane region" description="Helical" evidence="8">
    <location>
        <begin position="6"/>
        <end position="27"/>
    </location>
</feature>
<feature type="transmembrane region" description="Helical" evidence="8">
    <location>
        <begin position="189"/>
        <end position="207"/>
    </location>
</feature>
<dbReference type="RefSeq" id="WP_101335404.1">
    <property type="nucleotide sequence ID" value="NZ_PJNI01000016.1"/>
</dbReference>
<keyword evidence="2" id="KW-1003">Cell membrane</keyword>
<evidence type="ECO:0000256" key="6">
    <source>
        <dbReference type="ARBA" id="ARBA00023136"/>
    </source>
</evidence>
<reference evidence="9 10" key="1">
    <citation type="submission" date="2017-12" db="EMBL/GenBank/DDBJ databases">
        <title>The draft genome sequence of Brumimicrobium saltpan LHR20.</title>
        <authorList>
            <person name="Do Z.-J."/>
            <person name="Luo H.-R."/>
        </authorList>
    </citation>
    <scope>NUCLEOTIDE SEQUENCE [LARGE SCALE GENOMIC DNA]</scope>
    <source>
        <strain evidence="9 10">LHR20</strain>
    </source>
</reference>
<keyword evidence="4 8" id="KW-0812">Transmembrane</keyword>
<protein>
    <submittedName>
        <fullName evidence="9">Undecaprenyl/decaprenyl-phosphate alpha-N-acetylglucosaminyl 1-phosphate transferase</fullName>
    </submittedName>
</protein>
<feature type="transmembrane region" description="Helical" evidence="8">
    <location>
        <begin position="137"/>
        <end position="157"/>
    </location>
</feature>
<evidence type="ECO:0000256" key="2">
    <source>
        <dbReference type="ARBA" id="ARBA00022475"/>
    </source>
</evidence>
<dbReference type="Proteomes" id="UP000236654">
    <property type="component" value="Unassembled WGS sequence"/>
</dbReference>
<feature type="transmembrane region" description="Helical" evidence="8">
    <location>
        <begin position="74"/>
        <end position="92"/>
    </location>
</feature>
<keyword evidence="6 8" id="KW-0472">Membrane</keyword>
<gene>
    <name evidence="9" type="ORF">CW751_12690</name>
</gene>
<evidence type="ECO:0000313" key="10">
    <source>
        <dbReference type="Proteomes" id="UP000236654"/>
    </source>
</evidence>
<keyword evidence="7" id="KW-0460">Magnesium</keyword>
<dbReference type="Pfam" id="PF00953">
    <property type="entry name" value="Glycos_transf_4"/>
    <property type="match status" value="1"/>
</dbReference>
<sequence>MSSPTFYIIPIFVLALISSLYLLPKISQIVTYKKLMDVPNMRSSHSKAIPHLGGVAFFVLLILSFYFTSRFDENNTIIAILPGLTILFLLGLKDDLVILSPFSKLLGQISAALFLVFHGKENISSLHGFMGIEDMPVFVSGILGVLIIIVVVNAINLIDGIDGLAGTVGVIMSSAFGILFFLLKDYFQMLTAVVMVGMLLGFLRFNLSQKRKIFMGDTGSMIIGFVIGVMAVDLLATDTADLSRLPFNFENLPYVVAAILIIPLFDTGRVFFIRIMQRKSPFTADRNHIHHLIIDHFQVSHRRTSFYIGVVNFILLSLFIFLAMRTTQWQLLVVFLLVIIVGISFFYFLGRLIGRKKLKEEEVKI</sequence>
<organism evidence="9 10">
    <name type="scientific">Brumimicrobium salinarum</name>
    <dbReference type="NCBI Taxonomy" id="2058658"/>
    <lineage>
        <taxon>Bacteria</taxon>
        <taxon>Pseudomonadati</taxon>
        <taxon>Bacteroidota</taxon>
        <taxon>Flavobacteriia</taxon>
        <taxon>Flavobacteriales</taxon>
        <taxon>Crocinitomicaceae</taxon>
        <taxon>Brumimicrobium</taxon>
    </lineage>
</organism>
<comment type="caution">
    <text evidence="9">The sequence shown here is derived from an EMBL/GenBank/DDBJ whole genome shotgun (WGS) entry which is preliminary data.</text>
</comment>
<dbReference type="GO" id="GO:0005886">
    <property type="term" value="C:plasma membrane"/>
    <property type="evidence" value="ECO:0007669"/>
    <property type="project" value="UniProtKB-SubCell"/>
</dbReference>
<dbReference type="PANTHER" id="PTHR22926:SF3">
    <property type="entry name" value="UNDECAPRENYL-PHOSPHATE ALPHA-N-ACETYLGLUCOSAMINYL 1-PHOSPHATE TRANSFERASE"/>
    <property type="match status" value="1"/>
</dbReference>